<evidence type="ECO:0000256" key="1">
    <source>
        <dbReference type="SAM" id="MobiDB-lite"/>
    </source>
</evidence>
<proteinExistence type="predicted"/>
<dbReference type="Proteomes" id="UP000023758">
    <property type="component" value="Unassembled WGS sequence"/>
</dbReference>
<dbReference type="EMBL" id="KK207907">
    <property type="protein sequence ID" value="EZF49241.1"/>
    <property type="molecule type" value="Genomic_DNA"/>
</dbReference>
<accession>A0A022VT71</accession>
<dbReference type="HOGENOM" id="CLU_2308074_0_0_1"/>
<reference evidence="2" key="1">
    <citation type="submission" date="2014-02" db="EMBL/GenBank/DDBJ databases">
        <title>The Genome Sequence of Trichophyton rubrum (morphotype fischeri) CBS 288.86.</title>
        <authorList>
            <consortium name="The Broad Institute Genomics Platform"/>
            <person name="Cuomo C.A."/>
            <person name="White T.C."/>
            <person name="Graser Y."/>
            <person name="Martinez-Rossi N."/>
            <person name="Heitman J."/>
            <person name="Young S.K."/>
            <person name="Zeng Q."/>
            <person name="Gargeya S."/>
            <person name="Abouelleil A."/>
            <person name="Alvarado L."/>
            <person name="Chapman S.B."/>
            <person name="Gainer-Dewar J."/>
            <person name="Goldberg J."/>
            <person name="Griggs A."/>
            <person name="Gujja S."/>
            <person name="Hansen M."/>
            <person name="Howarth C."/>
            <person name="Imamovic A."/>
            <person name="Larimer J."/>
            <person name="Martinez D."/>
            <person name="Murphy C."/>
            <person name="Pearson M.D."/>
            <person name="Persinoti G."/>
            <person name="Poon T."/>
            <person name="Priest M."/>
            <person name="Roberts A.D."/>
            <person name="Saif S."/>
            <person name="Shea T.D."/>
            <person name="Sykes S.N."/>
            <person name="Wortman J."/>
            <person name="Nusbaum C."/>
            <person name="Birren B."/>
        </authorList>
    </citation>
    <scope>NUCLEOTIDE SEQUENCE [LARGE SCALE GENOMIC DNA]</scope>
    <source>
        <strain evidence="2">CBS 288.86</strain>
    </source>
</reference>
<sequence>MGDGETSTLALTKIRASSLVWCGVAWIDSWGIARRVKKGSEYITLPVKTKRMRKGENGGNERRRKRKRKEEGRGRGRKKKGIRRLKESKRQATGRQGLRE</sequence>
<evidence type="ECO:0000313" key="2">
    <source>
        <dbReference type="EMBL" id="EZF49241.1"/>
    </source>
</evidence>
<feature type="region of interest" description="Disordered" evidence="1">
    <location>
        <begin position="46"/>
        <end position="100"/>
    </location>
</feature>
<gene>
    <name evidence="2" type="ORF">H103_07184</name>
</gene>
<organism evidence="2">
    <name type="scientific">Trichophyton rubrum CBS 288.86</name>
    <dbReference type="NCBI Taxonomy" id="1215330"/>
    <lineage>
        <taxon>Eukaryota</taxon>
        <taxon>Fungi</taxon>
        <taxon>Dikarya</taxon>
        <taxon>Ascomycota</taxon>
        <taxon>Pezizomycotina</taxon>
        <taxon>Eurotiomycetes</taxon>
        <taxon>Eurotiomycetidae</taxon>
        <taxon>Onygenales</taxon>
        <taxon>Arthrodermataceae</taxon>
        <taxon>Trichophyton</taxon>
    </lineage>
</organism>
<dbReference type="AlphaFoldDB" id="A0A022VT71"/>
<protein>
    <submittedName>
        <fullName evidence="2">Uncharacterized protein</fullName>
    </submittedName>
</protein>
<name>A0A022VT71_TRIRU</name>